<gene>
    <name evidence="2" type="ORF">EYF80_068297</name>
</gene>
<feature type="compositionally biased region" description="Polar residues" evidence="1">
    <location>
        <begin position="21"/>
        <end position="35"/>
    </location>
</feature>
<dbReference type="Proteomes" id="UP000314294">
    <property type="component" value="Unassembled WGS sequence"/>
</dbReference>
<sequence>MPPKHSFCRAQYAVSRCVFPSPSTVHHSQSSTPKQSLPWRRTGLDAGREVNNVKTGVQRTKRDLSHTSHCGHLGAPCCRVHVNGGGRLKLGAPFLNL</sequence>
<proteinExistence type="predicted"/>
<feature type="region of interest" description="Disordered" evidence="1">
    <location>
        <begin position="21"/>
        <end position="40"/>
    </location>
</feature>
<organism evidence="2 3">
    <name type="scientific">Liparis tanakae</name>
    <name type="common">Tanaka's snailfish</name>
    <dbReference type="NCBI Taxonomy" id="230148"/>
    <lineage>
        <taxon>Eukaryota</taxon>
        <taxon>Metazoa</taxon>
        <taxon>Chordata</taxon>
        <taxon>Craniata</taxon>
        <taxon>Vertebrata</taxon>
        <taxon>Euteleostomi</taxon>
        <taxon>Actinopterygii</taxon>
        <taxon>Neopterygii</taxon>
        <taxon>Teleostei</taxon>
        <taxon>Neoteleostei</taxon>
        <taxon>Acanthomorphata</taxon>
        <taxon>Eupercaria</taxon>
        <taxon>Perciformes</taxon>
        <taxon>Cottioidei</taxon>
        <taxon>Cottales</taxon>
        <taxon>Liparidae</taxon>
        <taxon>Liparis</taxon>
    </lineage>
</organism>
<evidence type="ECO:0000313" key="2">
    <source>
        <dbReference type="EMBL" id="TNN21591.1"/>
    </source>
</evidence>
<dbReference type="EMBL" id="SRLO01027063">
    <property type="protein sequence ID" value="TNN21591.1"/>
    <property type="molecule type" value="Genomic_DNA"/>
</dbReference>
<comment type="caution">
    <text evidence="2">The sequence shown here is derived from an EMBL/GenBank/DDBJ whole genome shotgun (WGS) entry which is preliminary data.</text>
</comment>
<protein>
    <submittedName>
        <fullName evidence="2">Uncharacterized protein</fullName>
    </submittedName>
</protein>
<accession>A0A4Z2DYF0</accession>
<reference evidence="2 3" key="1">
    <citation type="submission" date="2019-03" db="EMBL/GenBank/DDBJ databases">
        <title>First draft genome of Liparis tanakae, snailfish: a comprehensive survey of snailfish specific genes.</title>
        <authorList>
            <person name="Kim W."/>
            <person name="Song I."/>
            <person name="Jeong J.-H."/>
            <person name="Kim D."/>
            <person name="Kim S."/>
            <person name="Ryu S."/>
            <person name="Song J.Y."/>
            <person name="Lee S.K."/>
        </authorList>
    </citation>
    <scope>NUCLEOTIDE SEQUENCE [LARGE SCALE GENOMIC DNA]</scope>
    <source>
        <tissue evidence="2">Muscle</tissue>
    </source>
</reference>
<keyword evidence="3" id="KW-1185">Reference proteome</keyword>
<evidence type="ECO:0000256" key="1">
    <source>
        <dbReference type="SAM" id="MobiDB-lite"/>
    </source>
</evidence>
<evidence type="ECO:0000313" key="3">
    <source>
        <dbReference type="Proteomes" id="UP000314294"/>
    </source>
</evidence>
<name>A0A4Z2DYF0_9TELE</name>
<dbReference type="AlphaFoldDB" id="A0A4Z2DYF0"/>